<proteinExistence type="predicted"/>
<name>A0A9W8N538_9PEZI</name>
<dbReference type="VEuPathDB" id="FungiDB:F4678DRAFT_425287"/>
<sequence length="90" mass="9924">MTELYPTDPSTSYCYIRQPLIGLDPNAPAYINALRETLNRIKSALTTTTNTKALSSKLKSWIETLLSTTPDLDTGIRTVLGHTMKTLPPS</sequence>
<gene>
    <name evidence="1" type="ORF">NPX13_g10283</name>
</gene>
<dbReference type="AlphaFoldDB" id="A0A9W8N538"/>
<reference evidence="1" key="1">
    <citation type="submission" date="2022-07" db="EMBL/GenBank/DDBJ databases">
        <title>Genome Sequence of Xylaria arbuscula.</title>
        <authorList>
            <person name="Buettner E."/>
        </authorList>
    </citation>
    <scope>NUCLEOTIDE SEQUENCE</scope>
    <source>
        <strain evidence="1">VT107</strain>
    </source>
</reference>
<keyword evidence="2" id="KW-1185">Reference proteome</keyword>
<evidence type="ECO:0000313" key="2">
    <source>
        <dbReference type="Proteomes" id="UP001148614"/>
    </source>
</evidence>
<protein>
    <submittedName>
        <fullName evidence="1">Uncharacterized protein</fullName>
    </submittedName>
</protein>
<dbReference type="EMBL" id="JANPWZ010002834">
    <property type="protein sequence ID" value="KAJ3555801.1"/>
    <property type="molecule type" value="Genomic_DNA"/>
</dbReference>
<dbReference type="Proteomes" id="UP001148614">
    <property type="component" value="Unassembled WGS sequence"/>
</dbReference>
<evidence type="ECO:0000313" key="1">
    <source>
        <dbReference type="EMBL" id="KAJ3555801.1"/>
    </source>
</evidence>
<organism evidence="1 2">
    <name type="scientific">Xylaria arbuscula</name>
    <dbReference type="NCBI Taxonomy" id="114810"/>
    <lineage>
        <taxon>Eukaryota</taxon>
        <taxon>Fungi</taxon>
        <taxon>Dikarya</taxon>
        <taxon>Ascomycota</taxon>
        <taxon>Pezizomycotina</taxon>
        <taxon>Sordariomycetes</taxon>
        <taxon>Xylariomycetidae</taxon>
        <taxon>Xylariales</taxon>
        <taxon>Xylariaceae</taxon>
        <taxon>Xylaria</taxon>
    </lineage>
</organism>
<accession>A0A9W8N538</accession>
<comment type="caution">
    <text evidence="1">The sequence shown here is derived from an EMBL/GenBank/DDBJ whole genome shotgun (WGS) entry which is preliminary data.</text>
</comment>